<accession>A0A1Y2DVR0</accession>
<evidence type="ECO:0000313" key="3">
    <source>
        <dbReference type="Proteomes" id="UP000193689"/>
    </source>
</evidence>
<feature type="chain" id="PRO_5012734141" description="Glycoside hydrolase family 12 protein" evidence="1">
    <location>
        <begin position="20"/>
        <end position="186"/>
    </location>
</feature>
<sequence>MQLHSFLSLLSMQIAVGAAFTIPTGTLMKRKPETNATLFAYGANSSAWPIAYGLNDGLLYISQTPDNITTNIQLTPITWDLPSITGENWIVNGTFVNGTTAGSMFIKPEDSNAVGVMNMTRIAYNNTSVTGFALFATQLVYNNNSQLEAQFWAELTDVDGIYALVWNSDGDVTDGSFPVVVKGVEY</sequence>
<proteinExistence type="predicted"/>
<name>A0A1Y2DVR0_9PEZI</name>
<evidence type="ECO:0000313" key="2">
    <source>
        <dbReference type="EMBL" id="ORY63279.1"/>
    </source>
</evidence>
<organism evidence="2 3">
    <name type="scientific">Pseudomassariella vexata</name>
    <dbReference type="NCBI Taxonomy" id="1141098"/>
    <lineage>
        <taxon>Eukaryota</taxon>
        <taxon>Fungi</taxon>
        <taxon>Dikarya</taxon>
        <taxon>Ascomycota</taxon>
        <taxon>Pezizomycotina</taxon>
        <taxon>Sordariomycetes</taxon>
        <taxon>Xylariomycetidae</taxon>
        <taxon>Amphisphaeriales</taxon>
        <taxon>Pseudomassariaceae</taxon>
        <taxon>Pseudomassariella</taxon>
    </lineage>
</organism>
<evidence type="ECO:0000256" key="1">
    <source>
        <dbReference type="SAM" id="SignalP"/>
    </source>
</evidence>
<keyword evidence="3" id="KW-1185">Reference proteome</keyword>
<evidence type="ECO:0008006" key="4">
    <source>
        <dbReference type="Google" id="ProtNLM"/>
    </source>
</evidence>
<comment type="caution">
    <text evidence="2">The sequence shown here is derived from an EMBL/GenBank/DDBJ whole genome shotgun (WGS) entry which is preliminary data.</text>
</comment>
<dbReference type="InParanoid" id="A0A1Y2DVR0"/>
<gene>
    <name evidence="2" type="ORF">BCR38DRAFT_394118</name>
</gene>
<keyword evidence="1" id="KW-0732">Signal</keyword>
<dbReference type="GeneID" id="63773816"/>
<dbReference type="OrthoDB" id="5230873at2759"/>
<feature type="signal peptide" evidence="1">
    <location>
        <begin position="1"/>
        <end position="19"/>
    </location>
</feature>
<dbReference type="EMBL" id="MCFJ01000008">
    <property type="protein sequence ID" value="ORY63279.1"/>
    <property type="molecule type" value="Genomic_DNA"/>
</dbReference>
<dbReference type="RefSeq" id="XP_040714936.1">
    <property type="nucleotide sequence ID" value="XM_040857604.1"/>
</dbReference>
<dbReference type="Proteomes" id="UP000193689">
    <property type="component" value="Unassembled WGS sequence"/>
</dbReference>
<protein>
    <recommendedName>
        <fullName evidence="4">Glycoside hydrolase family 12 protein</fullName>
    </recommendedName>
</protein>
<reference evidence="2 3" key="1">
    <citation type="submission" date="2016-07" db="EMBL/GenBank/DDBJ databases">
        <title>Pervasive Adenine N6-methylation of Active Genes in Fungi.</title>
        <authorList>
            <consortium name="DOE Joint Genome Institute"/>
            <person name="Mondo S.J."/>
            <person name="Dannebaum R.O."/>
            <person name="Kuo R.C."/>
            <person name="Labutti K."/>
            <person name="Haridas S."/>
            <person name="Kuo A."/>
            <person name="Salamov A."/>
            <person name="Ahrendt S.R."/>
            <person name="Lipzen A."/>
            <person name="Sullivan W."/>
            <person name="Andreopoulos W.B."/>
            <person name="Clum A."/>
            <person name="Lindquist E."/>
            <person name="Daum C."/>
            <person name="Ramamoorthy G.K."/>
            <person name="Gryganskyi A."/>
            <person name="Culley D."/>
            <person name="Magnuson J.K."/>
            <person name="James T.Y."/>
            <person name="O'Malley M.A."/>
            <person name="Stajich J.E."/>
            <person name="Spatafora J.W."/>
            <person name="Visel A."/>
            <person name="Grigoriev I.V."/>
        </authorList>
    </citation>
    <scope>NUCLEOTIDE SEQUENCE [LARGE SCALE GENOMIC DNA]</scope>
    <source>
        <strain evidence="2 3">CBS 129021</strain>
    </source>
</reference>
<dbReference type="AlphaFoldDB" id="A0A1Y2DVR0"/>